<name>E2ZHG3_9FIRM</name>
<evidence type="ECO:0000313" key="2">
    <source>
        <dbReference type="Proteomes" id="UP000006028"/>
    </source>
</evidence>
<sequence>MAFLPPSGGVFRLSFAGSSPGIPCRRSFDFQGTVLNLAIKNRHTTT</sequence>
<dbReference type="AlphaFoldDB" id="E2ZHG3"/>
<comment type="caution">
    <text evidence="1">The sequence shown here is derived from an EMBL/GenBank/DDBJ whole genome shotgun (WGS) entry which is preliminary data.</text>
</comment>
<dbReference type="Proteomes" id="UP000006028">
    <property type="component" value="Unassembled WGS sequence"/>
</dbReference>
<dbReference type="EMBL" id="AECU01000092">
    <property type="protein sequence ID" value="EFQ07353.1"/>
    <property type="molecule type" value="Genomic_DNA"/>
</dbReference>
<reference evidence="1 2" key="1">
    <citation type="submission" date="2010-08" db="EMBL/GenBank/DDBJ databases">
        <authorList>
            <person name="Weinstock G."/>
            <person name="Sodergren E."/>
            <person name="Clifton S."/>
            <person name="Fulton L."/>
            <person name="Fulton B."/>
            <person name="Courtney L."/>
            <person name="Fronick C."/>
            <person name="Harrison M."/>
            <person name="Strong C."/>
            <person name="Farmer C."/>
            <person name="Delahaunty K."/>
            <person name="Markovic C."/>
            <person name="Hall O."/>
            <person name="Minx P."/>
            <person name="Tomlinson C."/>
            <person name="Mitreva M."/>
            <person name="Hou S."/>
            <person name="Chen J."/>
            <person name="Wollam A."/>
            <person name="Pepin K.H."/>
            <person name="Johnson M."/>
            <person name="Bhonagiri V."/>
            <person name="Zhang X."/>
            <person name="Suruliraj S."/>
            <person name="Warren W."/>
            <person name="Chinwalla A."/>
            <person name="Mardis E.R."/>
            <person name="Wilson R.K."/>
        </authorList>
    </citation>
    <scope>NUCLEOTIDE SEQUENCE [LARGE SCALE GENOMIC DNA]</scope>
    <source>
        <strain evidence="1 2">KLE1255</strain>
    </source>
</reference>
<dbReference type="BioCyc" id="FCF748224-HMP:GTSS-2422-MONOMER"/>
<protein>
    <submittedName>
        <fullName evidence="1">Uncharacterized protein</fullName>
    </submittedName>
</protein>
<gene>
    <name evidence="1" type="ORF">HMPREF9436_01109</name>
</gene>
<proteinExistence type="predicted"/>
<evidence type="ECO:0000313" key="1">
    <source>
        <dbReference type="EMBL" id="EFQ07353.1"/>
    </source>
</evidence>
<organism evidence="1 2">
    <name type="scientific">Faecalibacterium cf. prausnitzii KLE1255</name>
    <dbReference type="NCBI Taxonomy" id="748224"/>
    <lineage>
        <taxon>Bacteria</taxon>
        <taxon>Bacillati</taxon>
        <taxon>Bacillota</taxon>
        <taxon>Clostridia</taxon>
        <taxon>Eubacteriales</taxon>
        <taxon>Oscillospiraceae</taxon>
        <taxon>Faecalibacterium</taxon>
    </lineage>
</organism>
<accession>E2ZHG3</accession>
<dbReference type="HOGENOM" id="CLU_3183894_0_0_9"/>